<dbReference type="EMBL" id="LANP01000016">
    <property type="protein sequence ID" value="KJV55864.1"/>
    <property type="molecule type" value="Genomic_DNA"/>
</dbReference>
<organism evidence="2 3">
    <name type="scientific">Orientia chuto str. Dubai</name>
    <dbReference type="NCBI Taxonomy" id="1359168"/>
    <lineage>
        <taxon>Bacteria</taxon>
        <taxon>Pseudomonadati</taxon>
        <taxon>Pseudomonadota</taxon>
        <taxon>Alphaproteobacteria</taxon>
        <taxon>Rickettsiales</taxon>
        <taxon>Rickettsiaceae</taxon>
        <taxon>Rickettsieae</taxon>
        <taxon>Orientia</taxon>
    </lineage>
</organism>
<evidence type="ECO:0000313" key="2">
    <source>
        <dbReference type="EMBL" id="KJV55864.1"/>
    </source>
</evidence>
<proteinExistence type="predicted"/>
<feature type="transmembrane region" description="Helical" evidence="1">
    <location>
        <begin position="170"/>
        <end position="192"/>
    </location>
</feature>
<keyword evidence="1" id="KW-0472">Membrane</keyword>
<keyword evidence="1" id="KW-0812">Transmembrane</keyword>
<evidence type="ECO:0000313" key="3">
    <source>
        <dbReference type="Proteomes" id="UP000033616"/>
    </source>
</evidence>
<keyword evidence="3" id="KW-1185">Reference proteome</keyword>
<name>A0A0F3MMP5_9RICK</name>
<dbReference type="PATRIC" id="fig|1359168.3.peg.289"/>
<accession>A0A0F3MMP5</accession>
<evidence type="ECO:0000256" key="1">
    <source>
        <dbReference type="SAM" id="Phobius"/>
    </source>
</evidence>
<reference evidence="2 3" key="1">
    <citation type="submission" date="2015-02" db="EMBL/GenBank/DDBJ databases">
        <title>Genome Sequencing of Rickettsiales.</title>
        <authorList>
            <person name="Daugherty S.C."/>
            <person name="Su Q."/>
            <person name="Abolude K."/>
            <person name="Beier-Sexton M."/>
            <person name="Carlyon J.A."/>
            <person name="Carter R."/>
            <person name="Day N.P."/>
            <person name="Dumler S.J."/>
            <person name="Dyachenko V."/>
            <person name="Godinez A."/>
            <person name="Kurtti T.J."/>
            <person name="Lichay M."/>
            <person name="Mullins K.E."/>
            <person name="Ott S."/>
            <person name="Pappas-Brown V."/>
            <person name="Paris D.H."/>
            <person name="Patel P."/>
            <person name="Richards A.L."/>
            <person name="Sadzewicz L."/>
            <person name="Sears K."/>
            <person name="Seidman D."/>
            <person name="Sengamalay N."/>
            <person name="Stenos J."/>
            <person name="Tallon L.J."/>
            <person name="Vincent G."/>
            <person name="Fraser C.M."/>
            <person name="Munderloh U."/>
            <person name="Dunning-Hotopp J.C."/>
        </authorList>
    </citation>
    <scope>NUCLEOTIDE SEQUENCE [LARGE SCALE GENOMIC DNA]</scope>
    <source>
        <strain evidence="2 3">Fuller</strain>
    </source>
</reference>
<protein>
    <submittedName>
        <fullName evidence="2">Uncharacterized protein</fullName>
    </submittedName>
</protein>
<dbReference type="RefSeq" id="WP_045797334.1">
    <property type="nucleotide sequence ID" value="NZ_LANP01000016.1"/>
</dbReference>
<keyword evidence="1" id="KW-1133">Transmembrane helix</keyword>
<dbReference type="Proteomes" id="UP000033616">
    <property type="component" value="Unassembled WGS sequence"/>
</dbReference>
<gene>
    <name evidence="2" type="ORF">OCHUTO_0677</name>
</gene>
<sequence>MNWHATAADAVSLTNKTIVHAIACIQHLTDRFGSSSSYKVTIMRLIQSSAKRIFHEVLFSCKEDEQDIKYNNYISLSAPQNMIQVIKRDNNSNNLSECTSKAISMSKDDIFDCEHYNWHNGVDYCIMDCMLNKDALNNLKEYLQESINNSSSPINFLVESKSDDDSSFSIAKVAAVSVLGIASVAGLGYYIYKQYTSMEEKAPITVHDDQIDIQEDNNPNPGIENIYECIGKYTTENNSVYIVE</sequence>
<dbReference type="AlphaFoldDB" id="A0A0F3MMP5"/>
<comment type="caution">
    <text evidence="2">The sequence shown here is derived from an EMBL/GenBank/DDBJ whole genome shotgun (WGS) entry which is preliminary data.</text>
</comment>